<sequence>MVRMQKVWLAVLVAAVAGGAGAAALPSAAIAAGKCDGKAKPCPLQQWMRDNAGTPMASGELSTVAKAMENAGKFGGANMTDWAKMAKKTADDAKANKTDDVKADCKACHDAYKAAYIKNEALRNKPLP</sequence>
<protein>
    <recommendedName>
        <fullName evidence="4">Cytochrome C</fullName>
    </recommendedName>
</protein>
<dbReference type="EMBL" id="JAQNDK010000001">
    <property type="protein sequence ID" value="MDC0678750.1"/>
    <property type="molecule type" value="Genomic_DNA"/>
</dbReference>
<keyword evidence="3" id="KW-1185">Reference proteome</keyword>
<gene>
    <name evidence="2" type="ORF">POL72_13480</name>
</gene>
<dbReference type="RefSeq" id="WP_272095589.1">
    <property type="nucleotide sequence ID" value="NZ_JAQNDK010000001.1"/>
</dbReference>
<dbReference type="Proteomes" id="UP001217485">
    <property type="component" value="Unassembled WGS sequence"/>
</dbReference>
<accession>A0ABT5BX61</accession>
<organism evidence="2 3">
    <name type="scientific">Sorangium atrum</name>
    <dbReference type="NCBI Taxonomy" id="2995308"/>
    <lineage>
        <taxon>Bacteria</taxon>
        <taxon>Pseudomonadati</taxon>
        <taxon>Myxococcota</taxon>
        <taxon>Polyangia</taxon>
        <taxon>Polyangiales</taxon>
        <taxon>Polyangiaceae</taxon>
        <taxon>Sorangium</taxon>
    </lineage>
</organism>
<feature type="signal peptide" evidence="1">
    <location>
        <begin position="1"/>
        <end position="22"/>
    </location>
</feature>
<feature type="chain" id="PRO_5045489327" description="Cytochrome C" evidence="1">
    <location>
        <begin position="23"/>
        <end position="128"/>
    </location>
</feature>
<evidence type="ECO:0000313" key="3">
    <source>
        <dbReference type="Proteomes" id="UP001217485"/>
    </source>
</evidence>
<evidence type="ECO:0000256" key="1">
    <source>
        <dbReference type="SAM" id="SignalP"/>
    </source>
</evidence>
<evidence type="ECO:0008006" key="4">
    <source>
        <dbReference type="Google" id="ProtNLM"/>
    </source>
</evidence>
<name>A0ABT5BX61_9BACT</name>
<proteinExistence type="predicted"/>
<comment type="caution">
    <text evidence="2">The sequence shown here is derived from an EMBL/GenBank/DDBJ whole genome shotgun (WGS) entry which is preliminary data.</text>
</comment>
<keyword evidence="1" id="KW-0732">Signal</keyword>
<reference evidence="2 3" key="1">
    <citation type="submission" date="2023-01" db="EMBL/GenBank/DDBJ databases">
        <title>Minimal conservation of predation-associated metabolite biosynthetic gene clusters underscores biosynthetic potential of Myxococcota including descriptions for ten novel species: Archangium lansinium sp. nov., Myxococcus landrumus sp. nov., Nannocystis bai.</title>
        <authorList>
            <person name="Ahearne A."/>
            <person name="Stevens C."/>
            <person name="Dowd S."/>
        </authorList>
    </citation>
    <scope>NUCLEOTIDE SEQUENCE [LARGE SCALE GENOMIC DNA]</scope>
    <source>
        <strain evidence="2 3">WIWO2</strain>
    </source>
</reference>
<evidence type="ECO:0000313" key="2">
    <source>
        <dbReference type="EMBL" id="MDC0678750.1"/>
    </source>
</evidence>